<gene>
    <name evidence="8" type="ORF">CO059_02390</name>
</gene>
<keyword evidence="3" id="KW-0479">Metal-binding</keyword>
<proteinExistence type="predicted"/>
<comment type="cofactor">
    <cofactor evidence="1">
        <name>[4Fe-4S] cluster</name>
        <dbReference type="ChEBI" id="CHEBI:49883"/>
    </cofactor>
</comment>
<dbReference type="GO" id="GO:0046872">
    <property type="term" value="F:metal ion binding"/>
    <property type="evidence" value="ECO:0007669"/>
    <property type="project" value="UniProtKB-KW"/>
</dbReference>
<evidence type="ECO:0000313" key="9">
    <source>
        <dbReference type="Proteomes" id="UP000228781"/>
    </source>
</evidence>
<dbReference type="CDD" id="cd01335">
    <property type="entry name" value="Radical_SAM"/>
    <property type="match status" value="1"/>
</dbReference>
<dbReference type="InterPro" id="IPR006158">
    <property type="entry name" value="Cobalamin-bd"/>
</dbReference>
<dbReference type="GO" id="GO:0003824">
    <property type="term" value="F:catalytic activity"/>
    <property type="evidence" value="ECO:0007669"/>
    <property type="project" value="InterPro"/>
</dbReference>
<evidence type="ECO:0000256" key="4">
    <source>
        <dbReference type="ARBA" id="ARBA00023004"/>
    </source>
</evidence>
<evidence type="ECO:0000259" key="7">
    <source>
        <dbReference type="PROSITE" id="PS51918"/>
    </source>
</evidence>
<name>A0A2M8EII9_UNCKA</name>
<dbReference type="InterPro" id="IPR051198">
    <property type="entry name" value="BchE-like"/>
</dbReference>
<dbReference type="PROSITE" id="PS51332">
    <property type="entry name" value="B12_BINDING"/>
    <property type="match status" value="1"/>
</dbReference>
<organism evidence="8 9">
    <name type="scientific">candidate division WWE3 bacterium CG_4_9_14_0_2_um_filter_48_10</name>
    <dbReference type="NCBI Taxonomy" id="1975078"/>
    <lineage>
        <taxon>Bacteria</taxon>
        <taxon>Katanobacteria</taxon>
    </lineage>
</organism>
<dbReference type="Pfam" id="PF02310">
    <property type="entry name" value="B12-binding"/>
    <property type="match status" value="1"/>
</dbReference>
<dbReference type="CDD" id="cd02068">
    <property type="entry name" value="radical_SAM_B12_BD"/>
    <property type="match status" value="1"/>
</dbReference>
<accession>A0A2M8EII9</accession>
<reference evidence="9" key="1">
    <citation type="submission" date="2017-09" db="EMBL/GenBank/DDBJ databases">
        <title>Depth-based differentiation of microbial function through sediment-hosted aquifers and enrichment of novel symbionts in the deep terrestrial subsurface.</title>
        <authorList>
            <person name="Probst A.J."/>
            <person name="Ladd B."/>
            <person name="Jarett J.K."/>
            <person name="Geller-Mcgrath D.E."/>
            <person name="Sieber C.M.K."/>
            <person name="Emerson J.B."/>
            <person name="Anantharaman K."/>
            <person name="Thomas B.C."/>
            <person name="Malmstrom R."/>
            <person name="Stieglmeier M."/>
            <person name="Klingl A."/>
            <person name="Woyke T."/>
            <person name="Ryan C.M."/>
            <person name="Banfield J.F."/>
        </authorList>
    </citation>
    <scope>NUCLEOTIDE SEQUENCE [LARGE SCALE GENOMIC DNA]</scope>
</reference>
<comment type="caution">
    <text evidence="8">The sequence shown here is derived from an EMBL/GenBank/DDBJ whole genome shotgun (WGS) entry which is preliminary data.</text>
</comment>
<dbReference type="PANTHER" id="PTHR43409">
    <property type="entry name" value="ANAEROBIC MAGNESIUM-PROTOPORPHYRIN IX MONOMETHYL ESTER CYCLASE-RELATED"/>
    <property type="match status" value="1"/>
</dbReference>
<dbReference type="Gene3D" id="3.80.30.20">
    <property type="entry name" value="tm_1862 like domain"/>
    <property type="match status" value="1"/>
</dbReference>
<dbReference type="SFLD" id="SFLDG01123">
    <property type="entry name" value="methyltransferase_(Class_B)"/>
    <property type="match status" value="1"/>
</dbReference>
<evidence type="ECO:0000256" key="2">
    <source>
        <dbReference type="ARBA" id="ARBA00022691"/>
    </source>
</evidence>
<dbReference type="Pfam" id="PF04055">
    <property type="entry name" value="Radical_SAM"/>
    <property type="match status" value="1"/>
</dbReference>
<evidence type="ECO:0000259" key="6">
    <source>
        <dbReference type="PROSITE" id="PS51332"/>
    </source>
</evidence>
<dbReference type="Proteomes" id="UP000228781">
    <property type="component" value="Unassembled WGS sequence"/>
</dbReference>
<dbReference type="EMBL" id="PFSK01000034">
    <property type="protein sequence ID" value="PJC22502.1"/>
    <property type="molecule type" value="Genomic_DNA"/>
</dbReference>
<evidence type="ECO:0000256" key="3">
    <source>
        <dbReference type="ARBA" id="ARBA00022723"/>
    </source>
</evidence>
<dbReference type="Gene3D" id="3.40.50.280">
    <property type="entry name" value="Cobalamin-binding domain"/>
    <property type="match status" value="1"/>
</dbReference>
<keyword evidence="5" id="KW-0411">Iron-sulfur</keyword>
<evidence type="ECO:0000313" key="8">
    <source>
        <dbReference type="EMBL" id="PJC22502.1"/>
    </source>
</evidence>
<dbReference type="SUPFAM" id="SSF51412">
    <property type="entry name" value="Inosine monophosphate dehydrogenase (IMPDH)"/>
    <property type="match status" value="1"/>
</dbReference>
<keyword evidence="4" id="KW-0408">Iron</keyword>
<dbReference type="InterPro" id="IPR006638">
    <property type="entry name" value="Elp3/MiaA/NifB-like_rSAM"/>
</dbReference>
<dbReference type="AlphaFoldDB" id="A0A2M8EII9"/>
<dbReference type="InterPro" id="IPR007197">
    <property type="entry name" value="rSAM"/>
</dbReference>
<feature type="domain" description="Radical SAM core" evidence="7">
    <location>
        <begin position="191"/>
        <end position="444"/>
    </location>
</feature>
<evidence type="ECO:0000256" key="1">
    <source>
        <dbReference type="ARBA" id="ARBA00001966"/>
    </source>
</evidence>
<dbReference type="SFLD" id="SFLDS00029">
    <property type="entry name" value="Radical_SAM"/>
    <property type="match status" value="1"/>
</dbReference>
<dbReference type="InterPro" id="IPR023404">
    <property type="entry name" value="rSAM_horseshoe"/>
</dbReference>
<evidence type="ECO:0000256" key="5">
    <source>
        <dbReference type="ARBA" id="ARBA00023014"/>
    </source>
</evidence>
<sequence length="499" mass="57783">MKVLFVYPDFLATRTKPGSNQFEITKGGWYSEGLASISAVLKEEDQQTSLLHLTEPAGKEDFRQRLAEEKPDIIAFTVRTSAFPYVREYLKWAREFDPSLLAVLGGVHATIAPWDCIEAEGADIVCVGEGEGPMVDLCEALAKKRKFGRIPNFLVKEGRRVVANPPRKLIYPLDSLPLPDFELFDFSQLVASQTKTAVVIVSRGCPYSCGYCCNHKIREVYPDPEHYTRFRSPKNTMLYLKKLLKFYPWVSYVRFIDNILGIEKGWLAQFTKLYQKEVNLPFACDHRADLATPEFLKLLKDAGCNFIYFGVESGDENLRKSVLSRFMTDREIKRAFRECRQLGIKTLAFNIVGLPFETPAKVLKTVKLNAQINPNRMVPNIFTPYPYTKMYEISLKEGFISGPIADYRDEVFLDQPQFSKKEVLFFAYFFQLLVRLYQRMARYPKFERTLDRIVLSPLLPRTFLTTLMKFWLKFVGESKVVVRKRLPSFYLFLRDRIFS</sequence>
<keyword evidence="2" id="KW-0949">S-adenosyl-L-methionine</keyword>
<protein>
    <submittedName>
        <fullName evidence="8">Uncharacterized protein</fullName>
    </submittedName>
</protein>
<feature type="non-terminal residue" evidence="8">
    <location>
        <position position="499"/>
    </location>
</feature>
<dbReference type="GO" id="GO:0051539">
    <property type="term" value="F:4 iron, 4 sulfur cluster binding"/>
    <property type="evidence" value="ECO:0007669"/>
    <property type="project" value="UniProtKB-KW"/>
</dbReference>
<dbReference type="PROSITE" id="PS51918">
    <property type="entry name" value="RADICAL_SAM"/>
    <property type="match status" value="1"/>
</dbReference>
<dbReference type="SMART" id="SM00729">
    <property type="entry name" value="Elp3"/>
    <property type="match status" value="1"/>
</dbReference>
<dbReference type="InterPro" id="IPR034466">
    <property type="entry name" value="Methyltransferase_Class_B"/>
</dbReference>
<dbReference type="GO" id="GO:0031419">
    <property type="term" value="F:cobalamin binding"/>
    <property type="evidence" value="ECO:0007669"/>
    <property type="project" value="InterPro"/>
</dbReference>
<dbReference type="SFLD" id="SFLDG01082">
    <property type="entry name" value="B12-binding_domain_containing"/>
    <property type="match status" value="1"/>
</dbReference>
<dbReference type="InterPro" id="IPR058240">
    <property type="entry name" value="rSAM_sf"/>
</dbReference>
<feature type="domain" description="B12-binding" evidence="6">
    <location>
        <begin position="17"/>
        <end position="148"/>
    </location>
</feature>
<dbReference type="SUPFAM" id="SSF102114">
    <property type="entry name" value="Radical SAM enzymes"/>
    <property type="match status" value="1"/>
</dbReference>